<keyword evidence="1" id="KW-1133">Transmembrane helix</keyword>
<evidence type="ECO:0000313" key="2">
    <source>
        <dbReference type="EMBL" id="QLI83017.1"/>
    </source>
</evidence>
<accession>A0A7D5VBG8</accession>
<keyword evidence="3" id="KW-1185">Reference proteome</keyword>
<name>A0A7D5VBG8_9NEIS</name>
<protein>
    <submittedName>
        <fullName evidence="2">Uncharacterized protein</fullName>
    </submittedName>
</protein>
<reference evidence="2 3" key="1">
    <citation type="journal article" date="2016" name="Int. J. Syst. Evol. Microbiol.">
        <title>Chitinibacter fontanus sp. nov., isolated from a spring.</title>
        <authorList>
            <person name="Sheu S.Y."/>
            <person name="Li Y.S."/>
            <person name="Young C.C."/>
            <person name="Chen W.M."/>
        </authorList>
    </citation>
    <scope>NUCLEOTIDE SEQUENCE [LARGE SCALE GENOMIC DNA]</scope>
    <source>
        <strain evidence="2 3">STM-7</strain>
    </source>
</reference>
<keyword evidence="1" id="KW-0472">Membrane</keyword>
<organism evidence="2 3">
    <name type="scientific">Chitinibacter fontanus</name>
    <dbReference type="NCBI Taxonomy" id="1737446"/>
    <lineage>
        <taxon>Bacteria</taxon>
        <taxon>Pseudomonadati</taxon>
        <taxon>Pseudomonadota</taxon>
        <taxon>Betaproteobacteria</taxon>
        <taxon>Neisseriales</taxon>
        <taxon>Chitinibacteraceae</taxon>
        <taxon>Chitinibacter</taxon>
    </lineage>
</organism>
<sequence>MQTIQITLSDYESIVNQLFLLYFLTTLFALFIADLAARIVMRFFDFAHQKYIERSLEKGDGKVTLIHFNPPKDSSPLGD</sequence>
<dbReference type="EMBL" id="CP058952">
    <property type="protein sequence ID" value="QLI83017.1"/>
    <property type="molecule type" value="Genomic_DNA"/>
</dbReference>
<feature type="transmembrane region" description="Helical" evidence="1">
    <location>
        <begin position="20"/>
        <end position="41"/>
    </location>
</feature>
<dbReference type="RefSeq" id="WP_180307088.1">
    <property type="nucleotide sequence ID" value="NZ_CP058952.1"/>
</dbReference>
<keyword evidence="1" id="KW-0812">Transmembrane</keyword>
<gene>
    <name evidence="2" type="ORF">HZU75_16630</name>
</gene>
<evidence type="ECO:0000256" key="1">
    <source>
        <dbReference type="SAM" id="Phobius"/>
    </source>
</evidence>
<dbReference type="KEGG" id="cfon:HZU75_16630"/>
<dbReference type="Proteomes" id="UP000510822">
    <property type="component" value="Chromosome"/>
</dbReference>
<proteinExistence type="predicted"/>
<dbReference type="AlphaFoldDB" id="A0A7D5VBG8"/>
<evidence type="ECO:0000313" key="3">
    <source>
        <dbReference type="Proteomes" id="UP000510822"/>
    </source>
</evidence>